<evidence type="ECO:0000256" key="3">
    <source>
        <dbReference type="PROSITE-ProRule" id="PRU00982"/>
    </source>
</evidence>
<evidence type="ECO:0008006" key="9">
    <source>
        <dbReference type="Google" id="ProtNLM"/>
    </source>
</evidence>
<dbReference type="SMART" id="SM00225">
    <property type="entry name" value="BTB"/>
    <property type="match status" value="1"/>
</dbReference>
<name>A0A9Q1JP40_9CARY</name>
<accession>A0A9Q1JP40</accession>
<feature type="domain" description="NPH3" evidence="6">
    <location>
        <begin position="214"/>
        <end position="293"/>
    </location>
</feature>
<dbReference type="EMBL" id="JAKOGI010001122">
    <property type="protein sequence ID" value="KAJ8427610.1"/>
    <property type="molecule type" value="Genomic_DNA"/>
</dbReference>
<dbReference type="InterPro" id="IPR000210">
    <property type="entry name" value="BTB/POZ_dom"/>
</dbReference>
<dbReference type="InterPro" id="IPR011333">
    <property type="entry name" value="SKP1/BTB/POZ_sf"/>
</dbReference>
<dbReference type="PROSITE" id="PS50097">
    <property type="entry name" value="BTB"/>
    <property type="match status" value="1"/>
</dbReference>
<feature type="compositionally biased region" description="Basic and acidic residues" evidence="4">
    <location>
        <begin position="412"/>
        <end position="421"/>
    </location>
</feature>
<sequence length="462" mass="50746">MNGFGDHLGVVETIFEEETDDLQSLSSAPLSSCSSPLQSCVDAWTAATGRRPDVKILVQGTCFHLHKEPLISKSSYLKRQLIGVSEFTLSPPLKITPDTFKQIADFCYSGHAVITPLNVAALRTAAELLKIDGGDEDGDSLRHRTESYFSMVVAPNRDFVCSVFRSCLPLLPEAEQTAFLASRCIEALFYLEDDDGSDDGGDGVVGCAEELKTVSPEDFKVIVDSMQRRCTRSHDPLYRVVDLYFLISEDQKTQICSTIDCSILSSSLLMHAVQNPHMPLRFIVQAMLIEQLNTHRSIFTALNSAAATTTTTQLRPTHPTDQSPATLGAILERDAALRQVAQLRADIDTTSSKIQTLETELSGMKKLLGAGEVEKEQGRGRSSSCRFSTNNVNKVARGERGSMSFSSGTGYRDQRVVENDRNQSGAKRSLRQRFIRGLKMAFGVSLSKKDEKMDEGEAKGVV</sequence>
<comment type="similarity">
    <text evidence="3">Belongs to the NPH3 family.</text>
</comment>
<evidence type="ECO:0000256" key="1">
    <source>
        <dbReference type="ARBA" id="ARBA00004906"/>
    </source>
</evidence>
<gene>
    <name evidence="7" type="ORF">Cgig2_010872</name>
</gene>
<evidence type="ECO:0000259" key="6">
    <source>
        <dbReference type="PROSITE" id="PS51649"/>
    </source>
</evidence>
<dbReference type="Pfam" id="PF00651">
    <property type="entry name" value="BTB"/>
    <property type="match status" value="1"/>
</dbReference>
<dbReference type="PROSITE" id="PS51649">
    <property type="entry name" value="NPH3"/>
    <property type="match status" value="1"/>
</dbReference>
<keyword evidence="8" id="KW-1185">Reference proteome</keyword>
<feature type="region of interest" description="Disordered" evidence="4">
    <location>
        <begin position="398"/>
        <end position="430"/>
    </location>
</feature>
<evidence type="ECO:0000259" key="5">
    <source>
        <dbReference type="PROSITE" id="PS50097"/>
    </source>
</evidence>
<dbReference type="PANTHER" id="PTHR32370">
    <property type="entry name" value="OS12G0117600 PROTEIN"/>
    <property type="match status" value="1"/>
</dbReference>
<organism evidence="7 8">
    <name type="scientific">Carnegiea gigantea</name>
    <dbReference type="NCBI Taxonomy" id="171969"/>
    <lineage>
        <taxon>Eukaryota</taxon>
        <taxon>Viridiplantae</taxon>
        <taxon>Streptophyta</taxon>
        <taxon>Embryophyta</taxon>
        <taxon>Tracheophyta</taxon>
        <taxon>Spermatophyta</taxon>
        <taxon>Magnoliopsida</taxon>
        <taxon>eudicotyledons</taxon>
        <taxon>Gunneridae</taxon>
        <taxon>Pentapetalae</taxon>
        <taxon>Caryophyllales</taxon>
        <taxon>Cactineae</taxon>
        <taxon>Cactaceae</taxon>
        <taxon>Cactoideae</taxon>
        <taxon>Echinocereeae</taxon>
        <taxon>Carnegiea</taxon>
    </lineage>
</organism>
<evidence type="ECO:0000313" key="7">
    <source>
        <dbReference type="EMBL" id="KAJ8427610.1"/>
    </source>
</evidence>
<dbReference type="InterPro" id="IPR027356">
    <property type="entry name" value="NPH3_dom"/>
</dbReference>
<dbReference type="Proteomes" id="UP001153076">
    <property type="component" value="Unassembled WGS sequence"/>
</dbReference>
<evidence type="ECO:0000256" key="2">
    <source>
        <dbReference type="ARBA" id="ARBA00022786"/>
    </source>
</evidence>
<dbReference type="SUPFAM" id="SSF54695">
    <property type="entry name" value="POZ domain"/>
    <property type="match status" value="1"/>
</dbReference>
<comment type="caution">
    <text evidence="7">The sequence shown here is derived from an EMBL/GenBank/DDBJ whole genome shotgun (WGS) entry which is preliminary data.</text>
</comment>
<dbReference type="OrthoDB" id="407106at2759"/>
<reference evidence="7" key="1">
    <citation type="submission" date="2022-04" db="EMBL/GenBank/DDBJ databases">
        <title>Carnegiea gigantea Genome sequencing and assembly v2.</title>
        <authorList>
            <person name="Copetti D."/>
            <person name="Sanderson M.J."/>
            <person name="Burquez A."/>
            <person name="Wojciechowski M.F."/>
        </authorList>
    </citation>
    <scope>NUCLEOTIDE SEQUENCE</scope>
    <source>
        <strain evidence="7">SGP5-SGP5p</strain>
        <tissue evidence="7">Aerial part</tissue>
    </source>
</reference>
<evidence type="ECO:0000256" key="4">
    <source>
        <dbReference type="SAM" id="MobiDB-lite"/>
    </source>
</evidence>
<keyword evidence="2" id="KW-0833">Ubl conjugation pathway</keyword>
<feature type="domain" description="BTB" evidence="5">
    <location>
        <begin position="52"/>
        <end position="116"/>
    </location>
</feature>
<dbReference type="InterPro" id="IPR043454">
    <property type="entry name" value="NPH3/RPT2-like"/>
</dbReference>
<protein>
    <recommendedName>
        <fullName evidence="9">BTB/POZ domain-containing protein</fullName>
    </recommendedName>
</protein>
<evidence type="ECO:0000313" key="8">
    <source>
        <dbReference type="Proteomes" id="UP001153076"/>
    </source>
</evidence>
<comment type="pathway">
    <text evidence="1">Protein modification; protein ubiquitination.</text>
</comment>
<proteinExistence type="inferred from homology"/>
<dbReference type="Gene3D" id="3.30.710.10">
    <property type="entry name" value="Potassium Channel Kv1.1, Chain A"/>
    <property type="match status" value="1"/>
</dbReference>
<dbReference type="AlphaFoldDB" id="A0A9Q1JP40"/>